<keyword evidence="1 6" id="KW-0597">Phosphoprotein</keyword>
<dbReference type="InterPro" id="IPR036388">
    <property type="entry name" value="WH-like_DNA-bd_sf"/>
</dbReference>
<dbReference type="SMART" id="SM00448">
    <property type="entry name" value="REC"/>
    <property type="match status" value="1"/>
</dbReference>
<evidence type="ECO:0000256" key="2">
    <source>
        <dbReference type="ARBA" id="ARBA00023012"/>
    </source>
</evidence>
<dbReference type="InterPro" id="IPR001789">
    <property type="entry name" value="Sig_transdc_resp-reg_receiver"/>
</dbReference>
<dbReference type="InterPro" id="IPR011006">
    <property type="entry name" value="CheY-like_superfamily"/>
</dbReference>
<dbReference type="PANTHER" id="PTHR48111">
    <property type="entry name" value="REGULATOR OF RPOS"/>
    <property type="match status" value="1"/>
</dbReference>
<evidence type="ECO:0000256" key="4">
    <source>
        <dbReference type="ARBA" id="ARBA00023125"/>
    </source>
</evidence>
<dbReference type="Gene3D" id="6.10.250.690">
    <property type="match status" value="1"/>
</dbReference>
<evidence type="ECO:0000256" key="6">
    <source>
        <dbReference type="PROSITE-ProRule" id="PRU00169"/>
    </source>
</evidence>
<evidence type="ECO:0000259" key="8">
    <source>
        <dbReference type="PROSITE" id="PS50110"/>
    </source>
</evidence>
<evidence type="ECO:0000256" key="1">
    <source>
        <dbReference type="ARBA" id="ARBA00022553"/>
    </source>
</evidence>
<reference evidence="10 11" key="1">
    <citation type="submission" date="2019-02" db="EMBL/GenBank/DDBJ databases">
        <title>Deep-cultivation of Planctomycetes and their phenomic and genomic characterization uncovers novel biology.</title>
        <authorList>
            <person name="Wiegand S."/>
            <person name="Jogler M."/>
            <person name="Boedeker C."/>
            <person name="Pinto D."/>
            <person name="Vollmers J."/>
            <person name="Rivas-Marin E."/>
            <person name="Kohn T."/>
            <person name="Peeters S.H."/>
            <person name="Heuer A."/>
            <person name="Rast P."/>
            <person name="Oberbeckmann S."/>
            <person name="Bunk B."/>
            <person name="Jeske O."/>
            <person name="Meyerdierks A."/>
            <person name="Storesund J.E."/>
            <person name="Kallscheuer N."/>
            <person name="Luecker S."/>
            <person name="Lage O.M."/>
            <person name="Pohl T."/>
            <person name="Merkel B.J."/>
            <person name="Hornburger P."/>
            <person name="Mueller R.-W."/>
            <person name="Bruemmer F."/>
            <person name="Labrenz M."/>
            <person name="Spormann A.M."/>
            <person name="Op den Camp H."/>
            <person name="Overmann J."/>
            <person name="Amann R."/>
            <person name="Jetten M.S.M."/>
            <person name="Mascher T."/>
            <person name="Medema M.H."/>
            <person name="Devos D.P."/>
            <person name="Kaster A.-K."/>
            <person name="Ovreas L."/>
            <person name="Rohde M."/>
            <person name="Galperin M.Y."/>
            <person name="Jogler C."/>
        </authorList>
    </citation>
    <scope>NUCLEOTIDE SEQUENCE [LARGE SCALE GENOMIC DNA]</scope>
    <source>
        <strain evidence="10 11">Poly30</strain>
    </source>
</reference>
<evidence type="ECO:0000313" key="11">
    <source>
        <dbReference type="Proteomes" id="UP000320390"/>
    </source>
</evidence>
<dbReference type="SUPFAM" id="SSF52172">
    <property type="entry name" value="CheY-like"/>
    <property type="match status" value="1"/>
</dbReference>
<dbReference type="EMBL" id="CP036434">
    <property type="protein sequence ID" value="QDV09614.1"/>
    <property type="molecule type" value="Genomic_DNA"/>
</dbReference>
<feature type="modified residue" description="4-aspartylphosphate" evidence="6">
    <location>
        <position position="85"/>
    </location>
</feature>
<keyword evidence="2" id="KW-0902">Two-component regulatory system</keyword>
<dbReference type="Pfam" id="PF00486">
    <property type="entry name" value="Trans_reg_C"/>
    <property type="match status" value="1"/>
</dbReference>
<dbReference type="Gene3D" id="1.10.10.10">
    <property type="entry name" value="Winged helix-like DNA-binding domain superfamily/Winged helix DNA-binding domain"/>
    <property type="match status" value="1"/>
</dbReference>
<dbReference type="PROSITE" id="PS51755">
    <property type="entry name" value="OMPR_PHOB"/>
    <property type="match status" value="1"/>
</dbReference>
<dbReference type="PROSITE" id="PS50110">
    <property type="entry name" value="RESPONSE_REGULATORY"/>
    <property type="match status" value="1"/>
</dbReference>
<keyword evidence="5" id="KW-0804">Transcription</keyword>
<dbReference type="CDD" id="cd00383">
    <property type="entry name" value="trans_reg_C"/>
    <property type="match status" value="1"/>
</dbReference>
<name>A0A518EZU6_9BACT</name>
<organism evidence="10 11">
    <name type="scientific">Saltatorellus ferox</name>
    <dbReference type="NCBI Taxonomy" id="2528018"/>
    <lineage>
        <taxon>Bacteria</taxon>
        <taxon>Pseudomonadati</taxon>
        <taxon>Planctomycetota</taxon>
        <taxon>Planctomycetia</taxon>
        <taxon>Planctomycetia incertae sedis</taxon>
        <taxon>Saltatorellus</taxon>
    </lineage>
</organism>
<dbReference type="SUPFAM" id="SSF46894">
    <property type="entry name" value="C-terminal effector domain of the bipartite response regulators"/>
    <property type="match status" value="1"/>
</dbReference>
<protein>
    <submittedName>
        <fullName evidence="10">Response regulator MprA</fullName>
    </submittedName>
</protein>
<dbReference type="SMART" id="SM00862">
    <property type="entry name" value="Trans_reg_C"/>
    <property type="match status" value="1"/>
</dbReference>
<proteinExistence type="predicted"/>
<dbReference type="GO" id="GO:0005829">
    <property type="term" value="C:cytosol"/>
    <property type="evidence" value="ECO:0007669"/>
    <property type="project" value="TreeGrafter"/>
</dbReference>
<keyword evidence="3" id="KW-0805">Transcription regulation</keyword>
<feature type="DNA-binding region" description="OmpR/PhoB-type" evidence="7">
    <location>
        <begin position="156"/>
        <end position="256"/>
    </location>
</feature>
<evidence type="ECO:0000256" key="3">
    <source>
        <dbReference type="ARBA" id="ARBA00023015"/>
    </source>
</evidence>
<feature type="domain" description="OmpR/PhoB-type" evidence="9">
    <location>
        <begin position="156"/>
        <end position="256"/>
    </location>
</feature>
<dbReference type="Gene3D" id="3.40.50.2300">
    <property type="match status" value="1"/>
</dbReference>
<evidence type="ECO:0000256" key="7">
    <source>
        <dbReference type="PROSITE-ProRule" id="PRU01091"/>
    </source>
</evidence>
<dbReference type="InterPro" id="IPR039420">
    <property type="entry name" value="WalR-like"/>
</dbReference>
<sequence>MTQPFPRFIGARIRVEWSIPHPPVETLSVNLEGAMRLLVVEDSARLRASLATGLGMAGFAVDVAATGPEGLVLAANNPLDVIVLDLGLPGMDGLEVLSRLRERGVETPVLILTARDEVEDFVRGFDAGAHDYVAKPFAMEELVARCQSLARRSYGSIGLSVPIGTAVFFPAGRRLERDGEDIPLKARDMRILEYLVARRGEAVTREEIEDHVYRTKDLPSSNAVDSAICLLRRKLDADGEPSLIQTIRGVGYKLQLHTSELEAEKG</sequence>
<dbReference type="GO" id="GO:0000976">
    <property type="term" value="F:transcription cis-regulatory region binding"/>
    <property type="evidence" value="ECO:0007669"/>
    <property type="project" value="TreeGrafter"/>
</dbReference>
<dbReference type="GO" id="GO:0006355">
    <property type="term" value="P:regulation of DNA-templated transcription"/>
    <property type="evidence" value="ECO:0007669"/>
    <property type="project" value="InterPro"/>
</dbReference>
<dbReference type="InterPro" id="IPR001867">
    <property type="entry name" value="OmpR/PhoB-type_DNA-bd"/>
</dbReference>
<dbReference type="FunFam" id="3.40.50.2300:FF:000002">
    <property type="entry name" value="DNA-binding response regulator PhoP"/>
    <property type="match status" value="1"/>
</dbReference>
<feature type="domain" description="Response regulatory" evidence="8">
    <location>
        <begin position="36"/>
        <end position="150"/>
    </location>
</feature>
<dbReference type="GO" id="GO:0000156">
    <property type="term" value="F:phosphorelay response regulator activity"/>
    <property type="evidence" value="ECO:0007669"/>
    <property type="project" value="TreeGrafter"/>
</dbReference>
<dbReference type="PANTHER" id="PTHR48111:SF36">
    <property type="entry name" value="TRANSCRIPTIONAL REGULATORY PROTEIN CUTR"/>
    <property type="match status" value="1"/>
</dbReference>
<evidence type="ECO:0000313" key="10">
    <source>
        <dbReference type="EMBL" id="QDV09614.1"/>
    </source>
</evidence>
<evidence type="ECO:0000259" key="9">
    <source>
        <dbReference type="PROSITE" id="PS51755"/>
    </source>
</evidence>
<keyword evidence="4 7" id="KW-0238">DNA-binding</keyword>
<dbReference type="InterPro" id="IPR016032">
    <property type="entry name" value="Sig_transdc_resp-reg_C-effctor"/>
</dbReference>
<evidence type="ECO:0000256" key="5">
    <source>
        <dbReference type="ARBA" id="ARBA00023163"/>
    </source>
</evidence>
<accession>A0A518EZU6</accession>
<dbReference type="Proteomes" id="UP000320390">
    <property type="component" value="Chromosome"/>
</dbReference>
<dbReference type="Pfam" id="PF00072">
    <property type="entry name" value="Response_reg"/>
    <property type="match status" value="1"/>
</dbReference>
<dbReference type="GO" id="GO:0032993">
    <property type="term" value="C:protein-DNA complex"/>
    <property type="evidence" value="ECO:0007669"/>
    <property type="project" value="TreeGrafter"/>
</dbReference>
<dbReference type="AlphaFoldDB" id="A0A518EZU6"/>
<gene>
    <name evidence="10" type="primary">mprA_3</name>
    <name evidence="10" type="ORF">Poly30_51720</name>
</gene>
<keyword evidence="11" id="KW-1185">Reference proteome</keyword>